<dbReference type="GO" id="GO:0008614">
    <property type="term" value="P:pyridoxine metabolic process"/>
    <property type="evidence" value="ECO:0007669"/>
    <property type="project" value="TreeGrafter"/>
</dbReference>
<dbReference type="PANTHER" id="PTHR31559">
    <property type="entry name" value="PYRIDOXAL 5'-PHOSPHATE SYNTHASE SUBUNIT SNO"/>
    <property type="match status" value="1"/>
</dbReference>
<dbReference type="EnsemblMetazoa" id="CLYHEMT014863.1">
    <property type="protein sequence ID" value="CLYHEMP014863.1"/>
    <property type="gene ID" value="CLYHEMG014863"/>
</dbReference>
<accession>A0A7M5WY97</accession>
<dbReference type="SUPFAM" id="SSF52317">
    <property type="entry name" value="Class I glutamine amidotransferase-like"/>
    <property type="match status" value="1"/>
</dbReference>
<dbReference type="PROSITE" id="PS51130">
    <property type="entry name" value="PDXT_SNO_2"/>
    <property type="match status" value="1"/>
</dbReference>
<organism evidence="2 3">
    <name type="scientific">Clytia hemisphaerica</name>
    <dbReference type="NCBI Taxonomy" id="252671"/>
    <lineage>
        <taxon>Eukaryota</taxon>
        <taxon>Metazoa</taxon>
        <taxon>Cnidaria</taxon>
        <taxon>Hydrozoa</taxon>
        <taxon>Hydroidolina</taxon>
        <taxon>Leptothecata</taxon>
        <taxon>Obeliida</taxon>
        <taxon>Clytiidae</taxon>
        <taxon>Clytia</taxon>
    </lineage>
</organism>
<dbReference type="GO" id="GO:0042823">
    <property type="term" value="P:pyridoxal phosphate biosynthetic process"/>
    <property type="evidence" value="ECO:0007669"/>
    <property type="project" value="InterPro"/>
</dbReference>
<dbReference type="PANTHER" id="PTHR31559:SF0">
    <property type="entry name" value="PYRIDOXAL 5'-PHOSPHATE SYNTHASE SUBUNIT SNO1-RELATED"/>
    <property type="match status" value="1"/>
</dbReference>
<dbReference type="OrthoDB" id="2039at2759"/>
<dbReference type="GO" id="GO:0005829">
    <property type="term" value="C:cytosol"/>
    <property type="evidence" value="ECO:0007669"/>
    <property type="project" value="TreeGrafter"/>
</dbReference>
<dbReference type="Gene3D" id="3.40.50.880">
    <property type="match status" value="1"/>
</dbReference>
<dbReference type="AlphaFoldDB" id="A0A7M5WY97"/>
<sequence>MLANDLENQKQGGQYHIGGLDVTVSRNFFGRQINSFEADVTLSEDGLTKGTDDGSTSFHGVFIRAPAVVSCNKEQVKVLGTIMKEEKSTEPIIVAVQQDNIVATSFHPELTEDLRWHTHFLKMVLSQ</sequence>
<protein>
    <submittedName>
        <fullName evidence="2">Uncharacterized protein</fullName>
    </submittedName>
</protein>
<keyword evidence="3" id="KW-1185">Reference proteome</keyword>
<dbReference type="Proteomes" id="UP000594262">
    <property type="component" value="Unplaced"/>
</dbReference>
<evidence type="ECO:0000256" key="1">
    <source>
        <dbReference type="ARBA" id="ARBA00022962"/>
    </source>
</evidence>
<proteinExistence type="predicted"/>
<dbReference type="InterPro" id="IPR002161">
    <property type="entry name" value="PdxT/SNO"/>
</dbReference>
<dbReference type="Pfam" id="PF01174">
    <property type="entry name" value="SNO"/>
    <property type="match status" value="1"/>
</dbReference>
<name>A0A7M5WY97_9CNID</name>
<dbReference type="GO" id="GO:0004359">
    <property type="term" value="F:glutaminase activity"/>
    <property type="evidence" value="ECO:0007669"/>
    <property type="project" value="InterPro"/>
</dbReference>
<keyword evidence="1" id="KW-0315">Glutamine amidotransferase</keyword>
<dbReference type="InterPro" id="IPR029062">
    <property type="entry name" value="Class_I_gatase-like"/>
</dbReference>
<evidence type="ECO:0000313" key="3">
    <source>
        <dbReference type="Proteomes" id="UP000594262"/>
    </source>
</evidence>
<evidence type="ECO:0000313" key="2">
    <source>
        <dbReference type="EnsemblMetazoa" id="CLYHEMP014863.1"/>
    </source>
</evidence>
<reference evidence="2" key="1">
    <citation type="submission" date="2021-01" db="UniProtKB">
        <authorList>
            <consortium name="EnsemblMetazoa"/>
        </authorList>
    </citation>
    <scope>IDENTIFICATION</scope>
</reference>
<dbReference type="GO" id="GO:1903600">
    <property type="term" value="C:glutaminase complex"/>
    <property type="evidence" value="ECO:0007669"/>
    <property type="project" value="TreeGrafter"/>
</dbReference>